<name>A0A396IA68_MEDTR</name>
<dbReference type="Proteomes" id="UP000265566">
    <property type="component" value="Chromosome 4"/>
</dbReference>
<evidence type="ECO:0000313" key="2">
    <source>
        <dbReference type="Proteomes" id="UP000265566"/>
    </source>
</evidence>
<proteinExistence type="predicted"/>
<comment type="caution">
    <text evidence="1">The sequence shown here is derived from an EMBL/GenBank/DDBJ whole genome shotgun (WGS) entry which is preliminary data.</text>
</comment>
<evidence type="ECO:0000313" key="1">
    <source>
        <dbReference type="EMBL" id="RHN60545.1"/>
    </source>
</evidence>
<sequence>MNSYPERLVNFPHRHRQFQMVKSFDKGGTVVPTKVSRGLNQVISLKTRDEVSF</sequence>
<dbReference type="EMBL" id="PSQE01000004">
    <property type="protein sequence ID" value="RHN60545.1"/>
    <property type="molecule type" value="Genomic_DNA"/>
</dbReference>
<organism evidence="1 2">
    <name type="scientific">Medicago truncatula</name>
    <name type="common">Barrel medic</name>
    <name type="synonym">Medicago tribuloides</name>
    <dbReference type="NCBI Taxonomy" id="3880"/>
    <lineage>
        <taxon>Eukaryota</taxon>
        <taxon>Viridiplantae</taxon>
        <taxon>Streptophyta</taxon>
        <taxon>Embryophyta</taxon>
        <taxon>Tracheophyta</taxon>
        <taxon>Spermatophyta</taxon>
        <taxon>Magnoliopsida</taxon>
        <taxon>eudicotyledons</taxon>
        <taxon>Gunneridae</taxon>
        <taxon>Pentapetalae</taxon>
        <taxon>rosids</taxon>
        <taxon>fabids</taxon>
        <taxon>Fabales</taxon>
        <taxon>Fabaceae</taxon>
        <taxon>Papilionoideae</taxon>
        <taxon>50 kb inversion clade</taxon>
        <taxon>NPAAA clade</taxon>
        <taxon>Hologalegina</taxon>
        <taxon>IRL clade</taxon>
        <taxon>Trifolieae</taxon>
        <taxon>Medicago</taxon>
    </lineage>
</organism>
<dbReference type="Gramene" id="rna22866">
    <property type="protein sequence ID" value="RHN60545.1"/>
    <property type="gene ID" value="gene22866"/>
</dbReference>
<protein>
    <submittedName>
        <fullName evidence="1">Uncharacterized protein</fullName>
    </submittedName>
</protein>
<gene>
    <name evidence="1" type="ORF">MtrunA17_Chr4g0026971</name>
</gene>
<reference evidence="2" key="1">
    <citation type="journal article" date="2018" name="Nat. Plants">
        <title>Whole-genome landscape of Medicago truncatula symbiotic genes.</title>
        <authorList>
            <person name="Pecrix Y."/>
            <person name="Staton S.E."/>
            <person name="Sallet E."/>
            <person name="Lelandais-Briere C."/>
            <person name="Moreau S."/>
            <person name="Carrere S."/>
            <person name="Blein T."/>
            <person name="Jardinaud M.F."/>
            <person name="Latrasse D."/>
            <person name="Zouine M."/>
            <person name="Zahm M."/>
            <person name="Kreplak J."/>
            <person name="Mayjonade B."/>
            <person name="Satge C."/>
            <person name="Perez M."/>
            <person name="Cauet S."/>
            <person name="Marande W."/>
            <person name="Chantry-Darmon C."/>
            <person name="Lopez-Roques C."/>
            <person name="Bouchez O."/>
            <person name="Berard A."/>
            <person name="Debelle F."/>
            <person name="Munos S."/>
            <person name="Bendahmane A."/>
            <person name="Berges H."/>
            <person name="Niebel A."/>
            <person name="Buitink J."/>
            <person name="Frugier F."/>
            <person name="Benhamed M."/>
            <person name="Crespi M."/>
            <person name="Gouzy J."/>
            <person name="Gamas P."/>
        </authorList>
    </citation>
    <scope>NUCLEOTIDE SEQUENCE [LARGE SCALE GENOMIC DNA]</scope>
    <source>
        <strain evidence="2">cv. Jemalong A17</strain>
    </source>
</reference>
<accession>A0A396IA68</accession>
<dbReference type="AlphaFoldDB" id="A0A396IA68"/>